<evidence type="ECO:0000313" key="1">
    <source>
        <dbReference type="EMBL" id="BFP69397.1"/>
    </source>
</evidence>
<protein>
    <recommendedName>
        <fullName evidence="2">Kazal-like domain-containing protein</fullName>
    </recommendedName>
</protein>
<sequence>MKKSILNLGTPLNKSEQQLINGSSNQPCPSINCYYGNIDTQLYGGAVYCGNCSDYTNLPSICKNRVRVGVYCSGV</sequence>
<name>A0AB33L7W5_9FLAO</name>
<evidence type="ECO:0008006" key="2">
    <source>
        <dbReference type="Google" id="ProtNLM"/>
    </source>
</evidence>
<dbReference type="EMBL" id="AP035888">
    <property type="protein sequence ID" value="BFP69397.1"/>
    <property type="molecule type" value="Genomic_DNA"/>
</dbReference>
<reference evidence="1" key="1">
    <citation type="submission" date="2024-08" db="EMBL/GenBank/DDBJ databases">
        <title>Whole genome sequence of Tenacibaculum sp. strain pbs-1 associated with black-spot shell disease in Akoya pearl oysters.</title>
        <authorList>
            <person name="Sakatoku A."/>
            <person name="Suzuki T."/>
            <person name="Hatano K."/>
            <person name="Seki M."/>
            <person name="Tanaka D."/>
            <person name="Nakamura S."/>
            <person name="Suzuki N."/>
            <person name="Isshiki T."/>
        </authorList>
    </citation>
    <scope>NUCLEOTIDE SEQUENCE</scope>
    <source>
        <strain evidence="1">Pbs-1</strain>
    </source>
</reference>
<dbReference type="AlphaFoldDB" id="A0AB33L7W5"/>
<proteinExistence type="predicted"/>
<gene>
    <name evidence="1" type="ORF">Pbs1_27400</name>
</gene>
<accession>A0AB33L7W5</accession>
<organism evidence="1">
    <name type="scientific">Tenacibaculum sp. Pbs-1</name>
    <dbReference type="NCBI Taxonomy" id="3238748"/>
    <lineage>
        <taxon>Bacteria</taxon>
        <taxon>Pseudomonadati</taxon>
        <taxon>Bacteroidota</taxon>
        <taxon>Flavobacteriia</taxon>
        <taxon>Flavobacteriales</taxon>
        <taxon>Flavobacteriaceae</taxon>
        <taxon>Tenacibaculum</taxon>
    </lineage>
</organism>